<proteinExistence type="inferred from homology"/>
<dbReference type="SUPFAM" id="SSF51735">
    <property type="entry name" value="NAD(P)-binding Rossmann-fold domains"/>
    <property type="match status" value="1"/>
</dbReference>
<evidence type="ECO:0000256" key="1">
    <source>
        <dbReference type="ARBA" id="ARBA00007430"/>
    </source>
</evidence>
<name>A0A4R1QW09_9FIRM</name>
<protein>
    <submittedName>
        <fullName evidence="4">FlaA1/EpsC-like NDP-sugar epimerase</fullName>
    </submittedName>
</protein>
<keyword evidence="2" id="KW-1133">Transmembrane helix</keyword>
<evidence type="ECO:0000313" key="5">
    <source>
        <dbReference type="Proteomes" id="UP000295184"/>
    </source>
</evidence>
<dbReference type="Gene3D" id="3.40.50.720">
    <property type="entry name" value="NAD(P)-binding Rossmann-like Domain"/>
    <property type="match status" value="2"/>
</dbReference>
<comment type="caution">
    <text evidence="4">The sequence shown here is derived from an EMBL/GenBank/DDBJ whole genome shotgun (WGS) entry which is preliminary data.</text>
</comment>
<gene>
    <name evidence="4" type="ORF">EDD77_11066</name>
</gene>
<dbReference type="Pfam" id="PF02719">
    <property type="entry name" value="Polysacc_synt_2"/>
    <property type="match status" value="1"/>
</dbReference>
<accession>A0A4R1QW09</accession>
<dbReference type="InterPro" id="IPR029063">
    <property type="entry name" value="SAM-dependent_MTases_sf"/>
</dbReference>
<dbReference type="AlphaFoldDB" id="A0A4R1QW09"/>
<feature type="transmembrane region" description="Helical" evidence="2">
    <location>
        <begin position="46"/>
        <end position="68"/>
    </location>
</feature>
<dbReference type="PANTHER" id="PTHR43318:SF1">
    <property type="entry name" value="POLYSACCHARIDE BIOSYNTHESIS PROTEIN EPSC-RELATED"/>
    <property type="match status" value="1"/>
</dbReference>
<dbReference type="RefSeq" id="WP_058965129.1">
    <property type="nucleotide sequence ID" value="NZ_CABKVM010000017.1"/>
</dbReference>
<reference evidence="4 5" key="1">
    <citation type="submission" date="2019-03" db="EMBL/GenBank/DDBJ databases">
        <title>Genomic Encyclopedia of Type Strains, Phase IV (KMG-IV): sequencing the most valuable type-strain genomes for metagenomic binning, comparative biology and taxonomic classification.</title>
        <authorList>
            <person name="Goeker M."/>
        </authorList>
    </citation>
    <scope>NUCLEOTIDE SEQUENCE [LARGE SCALE GENOMIC DNA]</scope>
    <source>
        <strain evidence="4 5">DSM 100451</strain>
    </source>
</reference>
<dbReference type="SUPFAM" id="SSF53335">
    <property type="entry name" value="S-adenosyl-L-methionine-dependent methyltransferases"/>
    <property type="match status" value="1"/>
</dbReference>
<dbReference type="Proteomes" id="UP000295184">
    <property type="component" value="Unassembled WGS sequence"/>
</dbReference>
<evidence type="ECO:0000259" key="3">
    <source>
        <dbReference type="Pfam" id="PF02719"/>
    </source>
</evidence>
<keyword evidence="2" id="KW-0472">Membrane</keyword>
<feature type="domain" description="Polysaccharide biosynthesis protein CapD-like" evidence="3">
    <location>
        <begin position="291"/>
        <end position="573"/>
    </location>
</feature>
<keyword evidence="2" id="KW-0812">Transmembrane</keyword>
<evidence type="ECO:0000313" key="4">
    <source>
        <dbReference type="EMBL" id="TCL57391.1"/>
    </source>
</evidence>
<comment type="similarity">
    <text evidence="1">Belongs to the polysaccharide synthase family.</text>
</comment>
<dbReference type="InterPro" id="IPR036291">
    <property type="entry name" value="NAD(P)-bd_dom_sf"/>
</dbReference>
<feature type="transmembrane region" description="Helical" evidence="2">
    <location>
        <begin position="14"/>
        <end position="34"/>
    </location>
</feature>
<dbReference type="InterPro" id="IPR003869">
    <property type="entry name" value="Polysac_CapD-like"/>
</dbReference>
<organism evidence="4 5">
    <name type="scientific">Allofournierella massiliensis</name>
    <dbReference type="NCBI Taxonomy" id="1650663"/>
    <lineage>
        <taxon>Bacteria</taxon>
        <taxon>Bacillati</taxon>
        <taxon>Bacillota</taxon>
        <taxon>Clostridia</taxon>
        <taxon>Eubacteriales</taxon>
        <taxon>Oscillospiraceae</taxon>
        <taxon>Allofournierella</taxon>
    </lineage>
</organism>
<dbReference type="CDD" id="cd05237">
    <property type="entry name" value="UDP_invert_4-6DH_SDR_e"/>
    <property type="match status" value="1"/>
</dbReference>
<evidence type="ECO:0000256" key="2">
    <source>
        <dbReference type="SAM" id="Phobius"/>
    </source>
</evidence>
<sequence>MKIGAILSRFRKQILMLFDICALTVCYLAPWVLISGRAPYAQYSSLLVASCFLFVSCFEIVYGLMGMYDSLWRYAEVVEFFRLCTGSAIAIFLFVASSMLIFQGTGSQVPTSVYFLSAMFSAGVTMYSRLVYRMYRNVKLGKKGGQKARRTLLIGAGDAASTLLHEQFKKPSPDMNIICCVDDAPEKQGRYIMGIQIMGTTEDIPEIVEQCEIESILLAIPTMDEENKRRVLSICNKTKCNIKILPDIVKMITDGQDLASRIRDVKVEDLLGREEVQLSVRIAEFLRGKRVMVTGGGGSIGSELCRQIASCEPKELLLVDIYENSAYAIQQELRRKYGDKLDLQVQIASVRDSKKMDALFERYRPEIVFHAAAHKHVPLMEDSPEEAVKNNVFGTFNVASSADRYGAERFVLISTDKAVNPTNVMGATKRVCEMIVQAMAQRSKTRFAAVRFGNVLGSNGSVIPLFKEQIACGGPVTVTHPDIVRYFMTISEAVSLVLEAGSMATGGEIFVLDMGKPMRILDLAENLIKLSGFIPYKDIQIVFTGLRPGEKLFEELLMDEEGLRKTENRKIYIGAPLKLNNQTFFDHLMTLKQIAYTNNSDNLVQALIDMVPTFHHKTNCGQEPA</sequence>
<dbReference type="InterPro" id="IPR051203">
    <property type="entry name" value="Polysaccharide_Synthase-Rel"/>
</dbReference>
<feature type="transmembrane region" description="Helical" evidence="2">
    <location>
        <begin position="113"/>
        <end position="132"/>
    </location>
</feature>
<dbReference type="PANTHER" id="PTHR43318">
    <property type="entry name" value="UDP-N-ACETYLGLUCOSAMINE 4,6-DEHYDRATASE"/>
    <property type="match status" value="1"/>
</dbReference>
<dbReference type="Pfam" id="PF13727">
    <property type="entry name" value="CoA_binding_3"/>
    <property type="match status" value="1"/>
</dbReference>
<dbReference type="OrthoDB" id="9803111at2"/>
<feature type="transmembrane region" description="Helical" evidence="2">
    <location>
        <begin position="80"/>
        <end position="101"/>
    </location>
</feature>
<dbReference type="STRING" id="1650663.GCA_001486665_02099"/>
<dbReference type="EMBL" id="SLUM01000010">
    <property type="protein sequence ID" value="TCL57391.1"/>
    <property type="molecule type" value="Genomic_DNA"/>
</dbReference>